<evidence type="ECO:0000313" key="2">
    <source>
        <dbReference type="Proteomes" id="UP001501594"/>
    </source>
</evidence>
<comment type="caution">
    <text evidence="1">The sequence shown here is derived from an EMBL/GenBank/DDBJ whole genome shotgun (WGS) entry which is preliminary data.</text>
</comment>
<organism evidence="1 2">
    <name type="scientific">Frondihabitans peucedani</name>
    <dbReference type="NCBI Taxonomy" id="598626"/>
    <lineage>
        <taxon>Bacteria</taxon>
        <taxon>Bacillati</taxon>
        <taxon>Actinomycetota</taxon>
        <taxon>Actinomycetes</taxon>
        <taxon>Micrococcales</taxon>
        <taxon>Microbacteriaceae</taxon>
        <taxon>Frondihabitans</taxon>
    </lineage>
</organism>
<proteinExistence type="predicted"/>
<dbReference type="RefSeq" id="WP_344793501.1">
    <property type="nucleotide sequence ID" value="NZ_BAABAU010000001.1"/>
</dbReference>
<name>A0ABP8DYE6_9MICO</name>
<reference evidence="2" key="1">
    <citation type="journal article" date="2019" name="Int. J. Syst. Evol. Microbiol.">
        <title>The Global Catalogue of Microorganisms (GCM) 10K type strain sequencing project: providing services to taxonomists for standard genome sequencing and annotation.</title>
        <authorList>
            <consortium name="The Broad Institute Genomics Platform"/>
            <consortium name="The Broad Institute Genome Sequencing Center for Infectious Disease"/>
            <person name="Wu L."/>
            <person name="Ma J."/>
        </authorList>
    </citation>
    <scope>NUCLEOTIDE SEQUENCE [LARGE SCALE GENOMIC DNA]</scope>
    <source>
        <strain evidence="2">JCM 17442</strain>
    </source>
</reference>
<sequence length="138" mass="14820">MATLSYDVSVSRDGAVWLLEIAPIGGVAEARWLGEADDVARAFIADFEGVDPESIELAITVIYPGDVADELERAAGHRQRAEDALDAEWEALGNAALALDGAGVTRRDIGDILGLAVPRVRRILRGGPRENQSRRDAQ</sequence>
<accession>A0ABP8DYE6</accession>
<protein>
    <recommendedName>
        <fullName evidence="3">Antitoxin HicB</fullName>
    </recommendedName>
</protein>
<dbReference type="EMBL" id="BAABAU010000001">
    <property type="protein sequence ID" value="GAA4264934.1"/>
    <property type="molecule type" value="Genomic_DNA"/>
</dbReference>
<keyword evidence="2" id="KW-1185">Reference proteome</keyword>
<evidence type="ECO:0000313" key="1">
    <source>
        <dbReference type="EMBL" id="GAA4264934.1"/>
    </source>
</evidence>
<dbReference type="Proteomes" id="UP001501594">
    <property type="component" value="Unassembled WGS sequence"/>
</dbReference>
<gene>
    <name evidence="1" type="ORF">GCM10022256_05460</name>
</gene>
<evidence type="ECO:0008006" key="3">
    <source>
        <dbReference type="Google" id="ProtNLM"/>
    </source>
</evidence>